<dbReference type="InterPro" id="IPR011605">
    <property type="entry name" value="NusB_fam"/>
</dbReference>
<organism evidence="10 11">
    <name type="scientific">Candidatus Tagabacteria bacterium RIFCSPLOWO2_01_FULL_39_11</name>
    <dbReference type="NCBI Taxonomy" id="1802295"/>
    <lineage>
        <taxon>Bacteria</taxon>
        <taxon>Candidatus Tagaibacteriota</taxon>
    </lineage>
</organism>
<evidence type="ECO:0000256" key="2">
    <source>
        <dbReference type="ARBA" id="ARBA00022801"/>
    </source>
</evidence>
<comment type="similarity">
    <text evidence="1 7">Belongs to the NusB family.</text>
</comment>
<dbReference type="AlphaFoldDB" id="A0A1G2LPY5"/>
<evidence type="ECO:0000313" key="10">
    <source>
        <dbReference type="EMBL" id="OHA13698.1"/>
    </source>
</evidence>
<dbReference type="EMBL" id="MHQZ01000025">
    <property type="protein sequence ID" value="OHA13698.1"/>
    <property type="molecule type" value="Genomic_DNA"/>
</dbReference>
<dbReference type="InterPro" id="IPR006027">
    <property type="entry name" value="NusB_RsmB_TIM44"/>
</dbReference>
<evidence type="ECO:0000256" key="3">
    <source>
        <dbReference type="ARBA" id="ARBA00022814"/>
    </source>
</evidence>
<comment type="function">
    <text evidence="7">Involved in transcription antitermination. Required for transcription of ribosomal RNA (rRNA) genes. Binds specifically to the boxA antiterminator sequence of the ribosomal RNA (rrn) operons.</text>
</comment>
<comment type="caution">
    <text evidence="10">The sequence shown here is derived from an EMBL/GenBank/DDBJ whole genome shotgun (WGS) entry which is preliminary data.</text>
</comment>
<evidence type="ECO:0000259" key="9">
    <source>
        <dbReference type="PROSITE" id="PS51462"/>
    </source>
</evidence>
<proteinExistence type="inferred from homology"/>
<evidence type="ECO:0000256" key="4">
    <source>
        <dbReference type="ARBA" id="ARBA00022884"/>
    </source>
</evidence>
<dbReference type="GO" id="GO:0016787">
    <property type="term" value="F:hydrolase activity"/>
    <property type="evidence" value="ECO:0007669"/>
    <property type="project" value="UniProtKB-KW"/>
</dbReference>
<dbReference type="Pfam" id="PF01029">
    <property type="entry name" value="NusB"/>
    <property type="match status" value="1"/>
</dbReference>
<dbReference type="InterPro" id="IPR020476">
    <property type="entry name" value="Nudix_hydrolase"/>
</dbReference>
<comment type="similarity">
    <text evidence="8">Belongs to the Nudix hydrolase family.</text>
</comment>
<feature type="domain" description="Nudix hydrolase" evidence="9">
    <location>
        <begin position="158"/>
        <end position="289"/>
    </location>
</feature>
<dbReference type="GO" id="GO:0031564">
    <property type="term" value="P:transcription antitermination"/>
    <property type="evidence" value="ECO:0007669"/>
    <property type="project" value="UniProtKB-KW"/>
</dbReference>
<evidence type="ECO:0000256" key="6">
    <source>
        <dbReference type="ARBA" id="ARBA00023163"/>
    </source>
</evidence>
<dbReference type="SUPFAM" id="SSF55811">
    <property type="entry name" value="Nudix"/>
    <property type="match status" value="1"/>
</dbReference>
<dbReference type="PROSITE" id="PS00893">
    <property type="entry name" value="NUDIX_BOX"/>
    <property type="match status" value="1"/>
</dbReference>
<keyword evidence="2 8" id="KW-0378">Hydrolase</keyword>
<dbReference type="Gene3D" id="3.90.79.10">
    <property type="entry name" value="Nucleoside Triphosphate Pyrophosphohydrolase"/>
    <property type="match status" value="1"/>
</dbReference>
<dbReference type="PRINTS" id="PR00502">
    <property type="entry name" value="NUDIXFAMILY"/>
</dbReference>
<evidence type="ECO:0000256" key="7">
    <source>
        <dbReference type="HAMAP-Rule" id="MF_00073"/>
    </source>
</evidence>
<evidence type="ECO:0000256" key="5">
    <source>
        <dbReference type="ARBA" id="ARBA00023015"/>
    </source>
</evidence>
<dbReference type="GO" id="GO:0003723">
    <property type="term" value="F:RNA binding"/>
    <property type="evidence" value="ECO:0007669"/>
    <property type="project" value="UniProtKB-UniRule"/>
</dbReference>
<protein>
    <recommendedName>
        <fullName evidence="7">Transcription antitermination protein NusB</fullName>
    </recommendedName>
    <alternativeName>
        <fullName evidence="7">Antitermination factor NusB</fullName>
    </alternativeName>
</protein>
<dbReference type="NCBIfam" id="TIGR01951">
    <property type="entry name" value="nusB"/>
    <property type="match status" value="1"/>
</dbReference>
<evidence type="ECO:0000313" key="11">
    <source>
        <dbReference type="Proteomes" id="UP000178302"/>
    </source>
</evidence>
<dbReference type="PROSITE" id="PS51462">
    <property type="entry name" value="NUDIX"/>
    <property type="match status" value="1"/>
</dbReference>
<dbReference type="PANTHER" id="PTHR11078">
    <property type="entry name" value="N UTILIZATION SUBSTANCE PROTEIN B-RELATED"/>
    <property type="match status" value="1"/>
</dbReference>
<keyword evidence="5 7" id="KW-0805">Transcription regulation</keyword>
<evidence type="ECO:0000256" key="8">
    <source>
        <dbReference type="RuleBase" id="RU003476"/>
    </source>
</evidence>
<dbReference type="InterPro" id="IPR015797">
    <property type="entry name" value="NUDIX_hydrolase-like_dom_sf"/>
</dbReference>
<dbReference type="HAMAP" id="MF_00073">
    <property type="entry name" value="NusB"/>
    <property type="match status" value="1"/>
</dbReference>
<sequence length="293" mass="33221">MNRHLSRSIVLQTLFEWDFNSKDKKRVWNFLDYNVDNFALGAEEKEFTKSLLTGILEKNDKIEKIIKKAAPEWPLEQVAIIDRNVLRIGLYELLFGDRKEVPPKVAINEAIELAKNFGGESSGKFVNGVLGTVYKEIGEPGKEEISVKEKNKDFRNIPKEILGGAVVYKTDKTGVKLALVHDVFGYWTLSKGRLENGENVEEGVKREIKEELGVDIVLESKLGDNEYIASDPERGPIKKNVTYYLAKTSDVDLKLESSGGLDDARWFRAEELEALKIYDDIRPLLGKAIEMLK</sequence>
<dbReference type="Pfam" id="PF00293">
    <property type="entry name" value="NUDIX"/>
    <property type="match status" value="1"/>
</dbReference>
<dbReference type="GO" id="GO:0006353">
    <property type="term" value="P:DNA-templated transcription termination"/>
    <property type="evidence" value="ECO:0007669"/>
    <property type="project" value="UniProtKB-UniRule"/>
</dbReference>
<dbReference type="InterPro" id="IPR035926">
    <property type="entry name" value="NusB-like_sf"/>
</dbReference>
<dbReference type="SUPFAM" id="SSF48013">
    <property type="entry name" value="NusB-like"/>
    <property type="match status" value="1"/>
</dbReference>
<dbReference type="PANTHER" id="PTHR11078:SF3">
    <property type="entry name" value="ANTITERMINATION NUSB DOMAIN-CONTAINING PROTEIN"/>
    <property type="match status" value="1"/>
</dbReference>
<dbReference type="GO" id="GO:0005829">
    <property type="term" value="C:cytosol"/>
    <property type="evidence" value="ECO:0007669"/>
    <property type="project" value="TreeGrafter"/>
</dbReference>
<dbReference type="Proteomes" id="UP000178302">
    <property type="component" value="Unassembled WGS sequence"/>
</dbReference>
<name>A0A1G2LPY5_9BACT</name>
<accession>A0A1G2LPY5</accession>
<keyword evidence="6 7" id="KW-0804">Transcription</keyword>
<reference evidence="10 11" key="1">
    <citation type="journal article" date="2016" name="Nat. Commun.">
        <title>Thousands of microbial genomes shed light on interconnected biogeochemical processes in an aquifer system.</title>
        <authorList>
            <person name="Anantharaman K."/>
            <person name="Brown C.T."/>
            <person name="Hug L.A."/>
            <person name="Sharon I."/>
            <person name="Castelle C.J."/>
            <person name="Probst A.J."/>
            <person name="Thomas B.C."/>
            <person name="Singh A."/>
            <person name="Wilkins M.J."/>
            <person name="Karaoz U."/>
            <person name="Brodie E.L."/>
            <person name="Williams K.H."/>
            <person name="Hubbard S.S."/>
            <person name="Banfield J.F."/>
        </authorList>
    </citation>
    <scope>NUCLEOTIDE SEQUENCE [LARGE SCALE GENOMIC DNA]</scope>
</reference>
<keyword evidence="3 7" id="KW-0889">Transcription antitermination</keyword>
<dbReference type="Gene3D" id="1.10.940.10">
    <property type="entry name" value="NusB-like"/>
    <property type="match status" value="1"/>
</dbReference>
<evidence type="ECO:0000256" key="1">
    <source>
        <dbReference type="ARBA" id="ARBA00005952"/>
    </source>
</evidence>
<dbReference type="InterPro" id="IPR020084">
    <property type="entry name" value="NUDIX_hydrolase_CS"/>
</dbReference>
<gene>
    <name evidence="7" type="primary">nusB</name>
    <name evidence="10" type="ORF">A2909_01040</name>
</gene>
<keyword evidence="4 7" id="KW-0694">RNA-binding</keyword>
<dbReference type="InterPro" id="IPR000086">
    <property type="entry name" value="NUDIX_hydrolase_dom"/>
</dbReference>